<dbReference type="InParanoid" id="A0A7N4PDR9"/>
<keyword evidence="2" id="KW-1064">Adaptive immunity</keyword>
<evidence type="ECO:0000256" key="5">
    <source>
        <dbReference type="ARBA" id="ARBA00043266"/>
    </source>
</evidence>
<reference evidence="7" key="3">
    <citation type="submission" date="2025-09" db="UniProtKB">
        <authorList>
            <consortium name="Ensembl"/>
        </authorList>
    </citation>
    <scope>IDENTIFICATION</scope>
</reference>
<keyword evidence="5" id="KW-0391">Immunity</keyword>
<dbReference type="Ensembl" id="ENSSHAT00000050646.1">
    <property type="protein sequence ID" value="ENSSHAP00000035993.1"/>
    <property type="gene ID" value="ENSSHAG00000023234.1"/>
</dbReference>
<dbReference type="InterPro" id="IPR051287">
    <property type="entry name" value="TCR_variable_region"/>
</dbReference>
<dbReference type="SUPFAM" id="SSF48726">
    <property type="entry name" value="Immunoglobulin"/>
    <property type="match status" value="1"/>
</dbReference>
<dbReference type="PANTHER" id="PTHR19367:SF8">
    <property type="entry name" value="T CELL RECEPTOR ALPHA VARIABLE 3"/>
    <property type="match status" value="1"/>
</dbReference>
<dbReference type="GeneTree" id="ENSGT00940000153073"/>
<dbReference type="Proteomes" id="UP000007648">
    <property type="component" value="Unassembled WGS sequence"/>
</dbReference>
<keyword evidence="1" id="KW-0732">Signal</keyword>
<evidence type="ECO:0000313" key="8">
    <source>
        <dbReference type="Proteomes" id="UP000007648"/>
    </source>
</evidence>
<evidence type="ECO:0000256" key="3">
    <source>
        <dbReference type="ARBA" id="ARBA00023170"/>
    </source>
</evidence>
<organism evidence="7 8">
    <name type="scientific">Sarcophilus harrisii</name>
    <name type="common">Tasmanian devil</name>
    <name type="synonym">Sarcophilus laniarius</name>
    <dbReference type="NCBI Taxonomy" id="9305"/>
    <lineage>
        <taxon>Eukaryota</taxon>
        <taxon>Metazoa</taxon>
        <taxon>Chordata</taxon>
        <taxon>Craniata</taxon>
        <taxon>Vertebrata</taxon>
        <taxon>Euteleostomi</taxon>
        <taxon>Mammalia</taxon>
        <taxon>Metatheria</taxon>
        <taxon>Dasyuromorphia</taxon>
        <taxon>Dasyuridae</taxon>
        <taxon>Sarcophilus</taxon>
    </lineage>
</organism>
<evidence type="ECO:0000256" key="4">
    <source>
        <dbReference type="ARBA" id="ARBA00023319"/>
    </source>
</evidence>
<reference evidence="7 8" key="1">
    <citation type="journal article" date="2011" name="Proc. Natl. Acad. Sci. U.S.A.">
        <title>Genetic diversity and population structure of the endangered marsupial Sarcophilus harrisii (Tasmanian devil).</title>
        <authorList>
            <person name="Miller W."/>
            <person name="Hayes V.M."/>
            <person name="Ratan A."/>
            <person name="Petersen D.C."/>
            <person name="Wittekindt N.E."/>
            <person name="Miller J."/>
            <person name="Walenz B."/>
            <person name="Knight J."/>
            <person name="Qi J."/>
            <person name="Zhao F."/>
            <person name="Wang Q."/>
            <person name="Bedoya-Reina O.C."/>
            <person name="Katiyar N."/>
            <person name="Tomsho L.P."/>
            <person name="Kasson L.M."/>
            <person name="Hardie R.A."/>
            <person name="Woodbridge P."/>
            <person name="Tindall E.A."/>
            <person name="Bertelsen M.F."/>
            <person name="Dixon D."/>
            <person name="Pyecroft S."/>
            <person name="Helgen K.M."/>
            <person name="Lesk A.M."/>
            <person name="Pringle T.H."/>
            <person name="Patterson N."/>
            <person name="Zhang Y."/>
            <person name="Kreiss A."/>
            <person name="Woods G.M."/>
            <person name="Jones M.E."/>
            <person name="Schuster S.C."/>
        </authorList>
    </citation>
    <scope>NUCLEOTIDE SEQUENCE [LARGE SCALE GENOMIC DNA]</scope>
</reference>
<keyword evidence="4" id="KW-0393">Immunoglobulin domain</keyword>
<proteinExistence type="predicted"/>
<evidence type="ECO:0000259" key="6">
    <source>
        <dbReference type="PROSITE" id="PS50835"/>
    </source>
</evidence>
<dbReference type="GO" id="GO:0042101">
    <property type="term" value="C:T cell receptor complex"/>
    <property type="evidence" value="ECO:0007669"/>
    <property type="project" value="UniProtKB-KW"/>
</dbReference>
<keyword evidence="3" id="KW-0675">Receptor</keyword>
<keyword evidence="5" id="KW-1279">T cell receptor</keyword>
<reference evidence="7" key="2">
    <citation type="submission" date="2025-08" db="UniProtKB">
        <authorList>
            <consortium name="Ensembl"/>
        </authorList>
    </citation>
    <scope>IDENTIFICATION</scope>
</reference>
<dbReference type="InterPro" id="IPR036179">
    <property type="entry name" value="Ig-like_dom_sf"/>
</dbReference>
<protein>
    <recommendedName>
        <fullName evidence="6">Ig-like domain-containing protein</fullName>
    </recommendedName>
</protein>
<dbReference type="GO" id="GO:0002250">
    <property type="term" value="P:adaptive immune response"/>
    <property type="evidence" value="ECO:0007669"/>
    <property type="project" value="UniProtKB-KW"/>
</dbReference>
<keyword evidence="8" id="KW-1185">Reference proteome</keyword>
<accession>A0A7N4PDR9</accession>
<dbReference type="SMART" id="SM00406">
    <property type="entry name" value="IGv"/>
    <property type="match status" value="1"/>
</dbReference>
<evidence type="ECO:0000313" key="7">
    <source>
        <dbReference type="Ensembl" id="ENSSHAP00000035993.1"/>
    </source>
</evidence>
<evidence type="ECO:0000256" key="2">
    <source>
        <dbReference type="ARBA" id="ARBA00023130"/>
    </source>
</evidence>
<dbReference type="PROSITE" id="PS50835">
    <property type="entry name" value="IG_LIKE"/>
    <property type="match status" value="1"/>
</dbReference>
<name>A0A7N4PDR9_SARHA</name>
<feature type="domain" description="Ig-like" evidence="6">
    <location>
        <begin position="19"/>
        <end position="114"/>
    </location>
</feature>
<dbReference type="Pfam" id="PF07686">
    <property type="entry name" value="V-set"/>
    <property type="match status" value="1"/>
</dbReference>
<dbReference type="InterPro" id="IPR013783">
    <property type="entry name" value="Ig-like_fold"/>
</dbReference>
<sequence length="114" mass="12918">MLLLVVPRRDLNFTGETRPQSVTQPEALIEVLESAPLELKCTYSYTGFLYFFWYALYPNQEPQLLLKSVPGSNLVKCTKGFEAELNKGKTSFHLKKPFAQGSDSAEYFCAVKTQ</sequence>
<dbReference type="Gene3D" id="2.60.40.10">
    <property type="entry name" value="Immunoglobulins"/>
    <property type="match status" value="1"/>
</dbReference>
<evidence type="ECO:0000256" key="1">
    <source>
        <dbReference type="ARBA" id="ARBA00022729"/>
    </source>
</evidence>
<dbReference type="AlphaFoldDB" id="A0A7N4PDR9"/>
<dbReference type="InterPro" id="IPR007110">
    <property type="entry name" value="Ig-like_dom"/>
</dbReference>
<dbReference type="InterPro" id="IPR013106">
    <property type="entry name" value="Ig_V-set"/>
</dbReference>
<dbReference type="PANTHER" id="PTHR19367">
    <property type="entry name" value="T-CELL RECEPTOR ALPHA CHAIN V REGION"/>
    <property type="match status" value="1"/>
</dbReference>